<dbReference type="AlphaFoldDB" id="A0A2J8AZT4"/>
<dbReference type="OMA" id="WFVYTPR"/>
<evidence type="ECO:0000313" key="3">
    <source>
        <dbReference type="Proteomes" id="UP000236394"/>
    </source>
</evidence>
<proteinExistence type="predicted"/>
<feature type="transmembrane region" description="Helical" evidence="1">
    <location>
        <begin position="103"/>
        <end position="125"/>
    </location>
</feature>
<accession>A0A2J8AZT4</accession>
<feature type="transmembrane region" description="Helical" evidence="1">
    <location>
        <begin position="76"/>
        <end position="96"/>
    </location>
</feature>
<name>A0A2J8AZT4_9FIRM</name>
<evidence type="ECO:0000313" key="2">
    <source>
        <dbReference type="EMBL" id="PNH18026.1"/>
    </source>
</evidence>
<dbReference type="Pfam" id="PF09512">
    <property type="entry name" value="ThiW"/>
    <property type="match status" value="1"/>
</dbReference>
<organism evidence="2 3">
    <name type="scientific">Mageeibacillus indolicus</name>
    <dbReference type="NCBI Taxonomy" id="884684"/>
    <lineage>
        <taxon>Bacteria</taxon>
        <taxon>Bacillati</taxon>
        <taxon>Bacillota</taxon>
        <taxon>Clostridia</taxon>
        <taxon>Eubacteriales</taxon>
        <taxon>Oscillospiraceae</taxon>
        <taxon>Mageeibacillus</taxon>
    </lineage>
</organism>
<feature type="transmembrane region" description="Helical" evidence="1">
    <location>
        <begin position="47"/>
        <end position="70"/>
    </location>
</feature>
<keyword evidence="1" id="KW-0812">Transmembrane</keyword>
<reference evidence="3" key="1">
    <citation type="submission" date="2017-04" db="EMBL/GenBank/DDBJ databases">
        <authorList>
            <person name="Bumgarner R.E."/>
            <person name="Fredricks D.N."/>
            <person name="Srinivasan S."/>
        </authorList>
    </citation>
    <scope>NUCLEOTIDE SEQUENCE [LARGE SCALE GENOMIC DNA]</scope>
    <source>
        <strain evidence="3">KA00405</strain>
    </source>
</reference>
<feature type="transmembrane region" description="Helical" evidence="1">
    <location>
        <begin position="14"/>
        <end position="35"/>
    </location>
</feature>
<protein>
    <submittedName>
        <fullName evidence="2">Energy coupling factor transporter S component ThiW</fullName>
    </submittedName>
</protein>
<keyword evidence="1" id="KW-1133">Transmembrane helix</keyword>
<keyword evidence="1" id="KW-0472">Membrane</keyword>
<comment type="caution">
    <text evidence="2">The sequence shown here is derived from an EMBL/GenBank/DDBJ whole genome shotgun (WGS) entry which is preliminary data.</text>
</comment>
<dbReference type="PIRSF" id="PIRSF024534">
    <property type="entry name" value="ThiW"/>
    <property type="match status" value="1"/>
</dbReference>
<dbReference type="RefSeq" id="WP_012992944.1">
    <property type="nucleotide sequence ID" value="NZ_NBZD01000004.1"/>
</dbReference>
<feature type="transmembrane region" description="Helical" evidence="1">
    <location>
        <begin position="137"/>
        <end position="159"/>
    </location>
</feature>
<dbReference type="EMBL" id="NBZD01000004">
    <property type="protein sequence ID" value="PNH18026.1"/>
    <property type="molecule type" value="Genomic_DNA"/>
</dbReference>
<evidence type="ECO:0000256" key="1">
    <source>
        <dbReference type="SAM" id="Phobius"/>
    </source>
</evidence>
<dbReference type="Proteomes" id="UP000236394">
    <property type="component" value="Unassembled WGS sequence"/>
</dbReference>
<gene>
    <name evidence="2" type="ORF">B7R76_06735</name>
</gene>
<dbReference type="InterPro" id="IPR012652">
    <property type="entry name" value="ThiW"/>
</dbReference>
<dbReference type="Gene3D" id="1.10.1760.20">
    <property type="match status" value="1"/>
</dbReference>
<sequence length="187" mass="20132">MTNNRTSGGRGRQALMRTVMVAMFVAIGVVISPILRIEGLCPTAHLMNITVAAFMGPWYALLVACLTGIIRMLIMNIPPLALTGAIFGAMLSGLLYRGSHGKILAGVVGEVIGTGIIGAIISYPVMTLLWGRNNLTWFFYVPSFFLATLMGGTAAFVLLKALTYNGMLYNIQKSLGVQLYDAARKNK</sequence>
<dbReference type="NCBIfam" id="TIGR02359">
    <property type="entry name" value="thiW"/>
    <property type="match status" value="1"/>
</dbReference>